<sequence length="47" mass="5166">MITNLQLKNFTAFADLTIDFSPGINIVTGENGSGTTAFRDIPHEAYY</sequence>
<dbReference type="GO" id="GO:0016887">
    <property type="term" value="F:ATP hydrolysis activity"/>
    <property type="evidence" value="ECO:0007669"/>
    <property type="project" value="InterPro"/>
</dbReference>
<evidence type="ECO:0000313" key="2">
    <source>
        <dbReference type="EMBL" id="MQT90769.1"/>
    </source>
</evidence>
<name>A0A7X2C4M9_9PSED</name>
<dbReference type="Pfam" id="PF13476">
    <property type="entry name" value="AAA_23"/>
    <property type="match status" value="1"/>
</dbReference>
<feature type="domain" description="Rad50/SbcC-type AAA" evidence="1">
    <location>
        <begin position="5"/>
        <end position="37"/>
    </location>
</feature>
<dbReference type="RefSeq" id="WP_153329482.1">
    <property type="nucleotide sequence ID" value="NZ_WIWI01000044.1"/>
</dbReference>
<dbReference type="Gene3D" id="3.40.50.300">
    <property type="entry name" value="P-loop containing nucleotide triphosphate hydrolases"/>
    <property type="match status" value="1"/>
</dbReference>
<dbReference type="Proteomes" id="UP000489190">
    <property type="component" value="Unassembled WGS sequence"/>
</dbReference>
<reference evidence="2 3" key="1">
    <citation type="submission" date="2019-10" db="EMBL/GenBank/DDBJ databases">
        <title>Evaluation of single-gene subtyping targets for Pseudomonas.</title>
        <authorList>
            <person name="Reichler S.J."/>
            <person name="Orsi R.H."/>
            <person name="Wiedmann M."/>
            <person name="Martin N.H."/>
            <person name="Murphy S.I."/>
        </authorList>
    </citation>
    <scope>NUCLEOTIDE SEQUENCE [LARGE SCALE GENOMIC DNA]</scope>
    <source>
        <strain evidence="2 3">FSL R10-3254</strain>
    </source>
</reference>
<gene>
    <name evidence="2" type="ORF">GHO39_16730</name>
</gene>
<dbReference type="SUPFAM" id="SSF52540">
    <property type="entry name" value="P-loop containing nucleoside triphosphate hydrolases"/>
    <property type="match status" value="1"/>
</dbReference>
<dbReference type="AlphaFoldDB" id="A0A7X2C4M9"/>
<accession>A0A7X2C4M9</accession>
<organism evidence="2 3">
    <name type="scientific">Pseudomonas helleri</name>
    <dbReference type="NCBI Taxonomy" id="1608996"/>
    <lineage>
        <taxon>Bacteria</taxon>
        <taxon>Pseudomonadati</taxon>
        <taxon>Pseudomonadota</taxon>
        <taxon>Gammaproteobacteria</taxon>
        <taxon>Pseudomonadales</taxon>
        <taxon>Pseudomonadaceae</taxon>
        <taxon>Pseudomonas</taxon>
    </lineage>
</organism>
<dbReference type="GO" id="GO:0006302">
    <property type="term" value="P:double-strand break repair"/>
    <property type="evidence" value="ECO:0007669"/>
    <property type="project" value="InterPro"/>
</dbReference>
<evidence type="ECO:0000259" key="1">
    <source>
        <dbReference type="Pfam" id="PF13476"/>
    </source>
</evidence>
<protein>
    <submittedName>
        <fullName evidence="2">AAA family ATPase</fullName>
    </submittedName>
</protein>
<evidence type="ECO:0000313" key="3">
    <source>
        <dbReference type="Proteomes" id="UP000489190"/>
    </source>
</evidence>
<proteinExistence type="predicted"/>
<dbReference type="EMBL" id="WIWI01000044">
    <property type="protein sequence ID" value="MQT90769.1"/>
    <property type="molecule type" value="Genomic_DNA"/>
</dbReference>
<dbReference type="InterPro" id="IPR027417">
    <property type="entry name" value="P-loop_NTPase"/>
</dbReference>
<comment type="caution">
    <text evidence="2">The sequence shown here is derived from an EMBL/GenBank/DDBJ whole genome shotgun (WGS) entry which is preliminary data.</text>
</comment>
<dbReference type="InterPro" id="IPR038729">
    <property type="entry name" value="Rad50/SbcC_AAA"/>
</dbReference>